<organism evidence="9 10">
    <name type="scientific">Bacillus oleivorans</name>
    <dbReference type="NCBI Taxonomy" id="1448271"/>
    <lineage>
        <taxon>Bacteria</taxon>
        <taxon>Bacillati</taxon>
        <taxon>Bacillota</taxon>
        <taxon>Bacilli</taxon>
        <taxon>Bacillales</taxon>
        <taxon>Bacillaceae</taxon>
        <taxon>Bacillus</taxon>
    </lineage>
</organism>
<feature type="transmembrane region" description="Helical" evidence="7">
    <location>
        <begin position="53"/>
        <end position="79"/>
    </location>
</feature>
<dbReference type="GO" id="GO:0005886">
    <property type="term" value="C:plasma membrane"/>
    <property type="evidence" value="ECO:0007669"/>
    <property type="project" value="UniProtKB-SubCell"/>
</dbReference>
<evidence type="ECO:0000256" key="3">
    <source>
        <dbReference type="ARBA" id="ARBA00022519"/>
    </source>
</evidence>
<dbReference type="GO" id="GO:0022857">
    <property type="term" value="F:transmembrane transporter activity"/>
    <property type="evidence" value="ECO:0007669"/>
    <property type="project" value="TreeGrafter"/>
</dbReference>
<evidence type="ECO:0000256" key="6">
    <source>
        <dbReference type="ARBA" id="ARBA00023136"/>
    </source>
</evidence>
<feature type="transmembrane region" description="Helical" evidence="7">
    <location>
        <begin position="359"/>
        <end position="381"/>
    </location>
</feature>
<comment type="subcellular location">
    <subcellularLocation>
        <location evidence="1">Cell inner membrane</location>
        <topology evidence="1">Multi-pass membrane protein</topology>
    </subcellularLocation>
</comment>
<keyword evidence="4 7" id="KW-0812">Transmembrane</keyword>
<accession>A0A285D6W6</accession>
<keyword evidence="2" id="KW-1003">Cell membrane</keyword>
<dbReference type="RefSeq" id="WP_097160624.1">
    <property type="nucleotide sequence ID" value="NZ_JBEPMQ010000017.1"/>
</dbReference>
<dbReference type="OrthoDB" id="9785600at2"/>
<protein>
    <submittedName>
        <fullName evidence="9">C4-dicarboxylate transporter DctM subunit</fullName>
    </submittedName>
</protein>
<keyword evidence="5 7" id="KW-1133">Transmembrane helix</keyword>
<feature type="transmembrane region" description="Helical" evidence="7">
    <location>
        <begin position="281"/>
        <end position="299"/>
    </location>
</feature>
<evidence type="ECO:0000256" key="4">
    <source>
        <dbReference type="ARBA" id="ARBA00022692"/>
    </source>
</evidence>
<dbReference type="InterPro" id="IPR010656">
    <property type="entry name" value="DctM"/>
</dbReference>
<dbReference type="NCBIfam" id="TIGR00786">
    <property type="entry name" value="dctM"/>
    <property type="match status" value="1"/>
</dbReference>
<dbReference type="PANTHER" id="PTHR33362:SF5">
    <property type="entry name" value="C4-DICARBOXYLATE TRAP TRANSPORTER LARGE PERMEASE PROTEIN DCTM"/>
    <property type="match status" value="1"/>
</dbReference>
<gene>
    <name evidence="9" type="ORF">SAMN05877753_11359</name>
</gene>
<feature type="transmembrane region" description="Helical" evidence="7">
    <location>
        <begin position="221"/>
        <end position="239"/>
    </location>
</feature>
<proteinExistence type="predicted"/>
<feature type="domain" description="TRAP C4-dicarboxylate transport system permease DctM subunit" evidence="8">
    <location>
        <begin position="13"/>
        <end position="421"/>
    </location>
</feature>
<dbReference type="InterPro" id="IPR004681">
    <property type="entry name" value="TRAP_DctM"/>
</dbReference>
<keyword evidence="3" id="KW-0997">Cell inner membrane</keyword>
<dbReference type="PIRSF" id="PIRSF006066">
    <property type="entry name" value="HI0050"/>
    <property type="match status" value="1"/>
</dbReference>
<sequence>MEFLQDNATIVLFGSFIILLLIRVPIGISLGVSSILGLFLINYNLQTIPYNMFSAINSVTLMAIPGFIFAGLLMAKGGISFHLIEALKSWVGHLRGGMAIVSILACMIFAAISGSSPATAAAIGSIMIPAMIKTGYTKQYAMGLVAAAGTLGILIPPSIALILYGSIAEESISDLFIAGIIPGIMLGIMLIIFAIVYAKVKNLGGLEKASWEDRLKKTGKASWGFLLPIIILGGIYSGAVTPTEASIVAVFYSIIISFFVYKDMTKKLFIEIVKESINTTAMIFLIIASALIFSTFLAIEQIPQAFSEWVAANSANKWIFLLGINLMFIVLGMFLEAVAIILITLPILLPVLVQFDISLIHFAIIMTINLELAMISPPVGLNLFVVSGVTKEKIGSVVKGVIPFFLIIVLGLILVTIIPEISLILIN</sequence>
<reference evidence="9 10" key="1">
    <citation type="submission" date="2017-08" db="EMBL/GenBank/DDBJ databases">
        <authorList>
            <person name="de Groot N.N."/>
        </authorList>
    </citation>
    <scope>NUCLEOTIDE SEQUENCE [LARGE SCALE GENOMIC DNA]</scope>
    <source>
        <strain evidence="9 10">JC228</strain>
    </source>
</reference>
<feature type="transmembrane region" description="Helical" evidence="7">
    <location>
        <begin position="12"/>
        <end position="41"/>
    </location>
</feature>
<feature type="transmembrane region" description="Helical" evidence="7">
    <location>
        <begin position="140"/>
        <end position="164"/>
    </location>
</feature>
<dbReference type="AlphaFoldDB" id="A0A285D6W6"/>
<evidence type="ECO:0000256" key="5">
    <source>
        <dbReference type="ARBA" id="ARBA00022989"/>
    </source>
</evidence>
<evidence type="ECO:0000313" key="10">
    <source>
        <dbReference type="Proteomes" id="UP000219546"/>
    </source>
</evidence>
<evidence type="ECO:0000259" key="8">
    <source>
        <dbReference type="Pfam" id="PF06808"/>
    </source>
</evidence>
<feature type="transmembrane region" description="Helical" evidence="7">
    <location>
        <begin position="99"/>
        <end position="128"/>
    </location>
</feature>
<feature type="transmembrane region" description="Helical" evidence="7">
    <location>
        <begin position="401"/>
        <end position="426"/>
    </location>
</feature>
<feature type="transmembrane region" description="Helical" evidence="7">
    <location>
        <begin position="245"/>
        <end position="261"/>
    </location>
</feature>
<dbReference type="PANTHER" id="PTHR33362">
    <property type="entry name" value="SIALIC ACID TRAP TRANSPORTER PERMEASE PROTEIN SIAT-RELATED"/>
    <property type="match status" value="1"/>
</dbReference>
<evidence type="ECO:0000313" key="9">
    <source>
        <dbReference type="EMBL" id="SNX75559.1"/>
    </source>
</evidence>
<dbReference type="Pfam" id="PF06808">
    <property type="entry name" value="DctM"/>
    <property type="match status" value="1"/>
</dbReference>
<feature type="transmembrane region" description="Helical" evidence="7">
    <location>
        <begin position="176"/>
        <end position="200"/>
    </location>
</feature>
<feature type="transmembrane region" description="Helical" evidence="7">
    <location>
        <begin position="319"/>
        <end position="352"/>
    </location>
</feature>
<name>A0A285D6W6_9BACI</name>
<keyword evidence="6 7" id="KW-0472">Membrane</keyword>
<keyword evidence="10" id="KW-1185">Reference proteome</keyword>
<dbReference type="Proteomes" id="UP000219546">
    <property type="component" value="Unassembled WGS sequence"/>
</dbReference>
<evidence type="ECO:0000256" key="1">
    <source>
        <dbReference type="ARBA" id="ARBA00004429"/>
    </source>
</evidence>
<evidence type="ECO:0000256" key="2">
    <source>
        <dbReference type="ARBA" id="ARBA00022475"/>
    </source>
</evidence>
<dbReference type="EMBL" id="OAOP01000013">
    <property type="protein sequence ID" value="SNX75559.1"/>
    <property type="molecule type" value="Genomic_DNA"/>
</dbReference>
<evidence type="ECO:0000256" key="7">
    <source>
        <dbReference type="SAM" id="Phobius"/>
    </source>
</evidence>